<dbReference type="SUPFAM" id="SSF48371">
    <property type="entry name" value="ARM repeat"/>
    <property type="match status" value="1"/>
</dbReference>
<dbReference type="Gene3D" id="1.25.10.10">
    <property type="entry name" value="Leucine-rich Repeat Variant"/>
    <property type="match status" value="1"/>
</dbReference>
<sequence length="480" mass="55679">MNRLTNGQSETEVIEVEQNLDQNIQIAQFKNLRLRFDSTLSSQFDAEFMDTIDRTDLSRPGLSEQVGFLIDFFNQIDLSSQANSNYVLLINKIKTLNSYLDFSTTDRDNSNFDYLKNQLIEFLVNKLDYLFNRLKMAKSTELANNLVSLIAQILRLLRRYFNPEKLMLHYKKLILFSKQTRNNKILNEVLSIWTDPNFKMYKDNKDMLLPILKKNFSNSDYRIRSKCLSILTYHYTLRRSELDDSYAELRKKIIKILMNFLDDSDPRVRTKSLELMILLHCNGINVAVDCYDDIKQSIFDDYDQVRLLSTQMISLLAFTYPEYQISINSDQEEEKIRLADEVFSKICFMINDISLDVRICASFLLGKIDLVSSRFLLQTLDKKLMMDLKLRKIQKFRQKTLVANEFGGPSTSTSIIGESSDSQIDEDDNLKLITQGACGAFIHGLEDEFLEVRSESVESLCRLAINCPKLAAKAIDFLVD</sequence>
<dbReference type="Proteomes" id="UP000276133">
    <property type="component" value="Unassembled WGS sequence"/>
</dbReference>
<gene>
    <name evidence="1" type="ORF">BpHYR1_010740</name>
</gene>
<accession>A0A3M7P3T4</accession>
<keyword evidence="2" id="KW-1185">Reference proteome</keyword>
<dbReference type="GO" id="GO:0016180">
    <property type="term" value="P:snRNA processing"/>
    <property type="evidence" value="ECO:0007669"/>
    <property type="project" value="TreeGrafter"/>
</dbReference>
<protein>
    <submittedName>
        <fullName evidence="1">Integrator complex subunit</fullName>
    </submittedName>
</protein>
<name>A0A3M7P3T4_BRAPC</name>
<comment type="caution">
    <text evidence="1">The sequence shown here is derived from an EMBL/GenBank/DDBJ whole genome shotgun (WGS) entry which is preliminary data.</text>
</comment>
<dbReference type="OrthoDB" id="18190at2759"/>
<dbReference type="AlphaFoldDB" id="A0A3M7P3T4"/>
<dbReference type="PANTHER" id="PTHR20938:SF0">
    <property type="entry name" value="INTEGRATOR COMPLEX SUBUNIT 4"/>
    <property type="match status" value="1"/>
</dbReference>
<dbReference type="EMBL" id="REGN01013835">
    <property type="protein sequence ID" value="RMZ93407.1"/>
    <property type="molecule type" value="Genomic_DNA"/>
</dbReference>
<reference evidence="1 2" key="1">
    <citation type="journal article" date="2018" name="Sci. Rep.">
        <title>Genomic signatures of local adaptation to the degree of environmental predictability in rotifers.</title>
        <authorList>
            <person name="Franch-Gras L."/>
            <person name="Hahn C."/>
            <person name="Garcia-Roger E.M."/>
            <person name="Carmona M.J."/>
            <person name="Serra M."/>
            <person name="Gomez A."/>
        </authorList>
    </citation>
    <scope>NUCLEOTIDE SEQUENCE [LARGE SCALE GENOMIC DNA]</scope>
    <source>
        <strain evidence="1">HYR1</strain>
    </source>
</reference>
<organism evidence="1 2">
    <name type="scientific">Brachionus plicatilis</name>
    <name type="common">Marine rotifer</name>
    <name type="synonym">Brachionus muelleri</name>
    <dbReference type="NCBI Taxonomy" id="10195"/>
    <lineage>
        <taxon>Eukaryota</taxon>
        <taxon>Metazoa</taxon>
        <taxon>Spiralia</taxon>
        <taxon>Gnathifera</taxon>
        <taxon>Rotifera</taxon>
        <taxon>Eurotatoria</taxon>
        <taxon>Monogononta</taxon>
        <taxon>Pseudotrocha</taxon>
        <taxon>Ploima</taxon>
        <taxon>Brachionidae</taxon>
        <taxon>Brachionus</taxon>
    </lineage>
</organism>
<proteinExistence type="predicted"/>
<dbReference type="STRING" id="10195.A0A3M7P3T4"/>
<dbReference type="GO" id="GO:0032039">
    <property type="term" value="C:integrator complex"/>
    <property type="evidence" value="ECO:0007669"/>
    <property type="project" value="TreeGrafter"/>
</dbReference>
<dbReference type="PANTHER" id="PTHR20938">
    <property type="entry name" value="INTEGRATOR COMPLEX SUBUNIT 4"/>
    <property type="match status" value="1"/>
</dbReference>
<dbReference type="InterPro" id="IPR011989">
    <property type="entry name" value="ARM-like"/>
</dbReference>
<feature type="non-terminal residue" evidence="1">
    <location>
        <position position="480"/>
    </location>
</feature>
<dbReference type="InterPro" id="IPR016024">
    <property type="entry name" value="ARM-type_fold"/>
</dbReference>
<evidence type="ECO:0000313" key="2">
    <source>
        <dbReference type="Proteomes" id="UP000276133"/>
    </source>
</evidence>
<evidence type="ECO:0000313" key="1">
    <source>
        <dbReference type="EMBL" id="RMZ93407.1"/>
    </source>
</evidence>